<dbReference type="InterPro" id="IPR036034">
    <property type="entry name" value="PDZ_sf"/>
</dbReference>
<dbReference type="EC" id="3.4.21.102" evidence="6"/>
<dbReference type="Pfam" id="PF01471">
    <property type="entry name" value="PG_binding_1"/>
    <property type="match status" value="1"/>
</dbReference>
<dbReference type="GO" id="GO:0004252">
    <property type="term" value="F:serine-type endopeptidase activity"/>
    <property type="evidence" value="ECO:0007669"/>
    <property type="project" value="UniProtKB-EC"/>
</dbReference>
<evidence type="ECO:0000256" key="7">
    <source>
        <dbReference type="RuleBase" id="RU004404"/>
    </source>
</evidence>
<feature type="domain" description="PDZ" evidence="8">
    <location>
        <begin position="106"/>
        <end position="170"/>
    </location>
</feature>
<dbReference type="GO" id="GO:0030288">
    <property type="term" value="C:outer membrane-bounded periplasmic space"/>
    <property type="evidence" value="ECO:0007669"/>
    <property type="project" value="TreeGrafter"/>
</dbReference>
<dbReference type="InterPro" id="IPR036365">
    <property type="entry name" value="PGBD-like_sf"/>
</dbReference>
<evidence type="ECO:0000256" key="4">
    <source>
        <dbReference type="ARBA" id="ARBA00022825"/>
    </source>
</evidence>
<dbReference type="InterPro" id="IPR055210">
    <property type="entry name" value="CtpA/B_N"/>
</dbReference>
<dbReference type="Gene3D" id="1.10.101.10">
    <property type="entry name" value="PGBD-like superfamily/PGBD"/>
    <property type="match status" value="1"/>
</dbReference>
<dbReference type="NCBIfam" id="TIGR00225">
    <property type="entry name" value="prc"/>
    <property type="match status" value="1"/>
</dbReference>
<dbReference type="Gene3D" id="3.30.750.44">
    <property type="match status" value="1"/>
</dbReference>
<keyword evidence="2 7" id="KW-0645">Protease</keyword>
<dbReference type="InterPro" id="IPR036366">
    <property type="entry name" value="PGBDSf"/>
</dbReference>
<dbReference type="SUPFAM" id="SSF50156">
    <property type="entry name" value="PDZ domain-like"/>
    <property type="match status" value="1"/>
</dbReference>
<dbReference type="EMBL" id="CP049742">
    <property type="protein sequence ID" value="QPC47477.1"/>
    <property type="molecule type" value="Genomic_DNA"/>
</dbReference>
<name>A0A7S8CCI5_9BACI</name>
<dbReference type="GO" id="GO:0006508">
    <property type="term" value="P:proteolysis"/>
    <property type="evidence" value="ECO:0007669"/>
    <property type="project" value="UniProtKB-KW"/>
</dbReference>
<dbReference type="CDD" id="cd07560">
    <property type="entry name" value="Peptidase_S41_CPP"/>
    <property type="match status" value="1"/>
</dbReference>
<keyword evidence="4 7" id="KW-0720">Serine protease</keyword>
<gene>
    <name evidence="9" type="ORF">G8O30_11235</name>
</gene>
<evidence type="ECO:0000256" key="3">
    <source>
        <dbReference type="ARBA" id="ARBA00022801"/>
    </source>
</evidence>
<evidence type="ECO:0000313" key="9">
    <source>
        <dbReference type="EMBL" id="QPC47477.1"/>
    </source>
</evidence>
<evidence type="ECO:0000256" key="2">
    <source>
        <dbReference type="ARBA" id="ARBA00022670"/>
    </source>
</evidence>
<evidence type="ECO:0000313" key="10">
    <source>
        <dbReference type="Proteomes" id="UP000593626"/>
    </source>
</evidence>
<evidence type="ECO:0000256" key="6">
    <source>
        <dbReference type="ARBA" id="ARBA00066637"/>
    </source>
</evidence>
<comment type="catalytic activity">
    <reaction evidence="5">
        <text>The enzyme shows specific recognition of a C-terminal tripeptide, Xaa-Yaa-Zaa, in which Xaa is preferably Ala or Leu, Yaa is preferably Ala or Tyr, and Zaa is preferably Ala, but then cleaves at a variable distance from the C-terminus. A typical cleavage is -Ala-Ala-|-Arg-Ala-Ala-Lys-Glu-Asn-Tyr-Ala-Leu-Ala-Ala.</text>
        <dbReference type="EC" id="3.4.21.102"/>
    </reaction>
</comment>
<dbReference type="SUPFAM" id="SSF52096">
    <property type="entry name" value="ClpP/crotonase"/>
    <property type="match status" value="1"/>
</dbReference>
<protein>
    <recommendedName>
        <fullName evidence="6">C-terminal processing peptidase</fullName>
        <ecNumber evidence="6">3.4.21.102</ecNumber>
    </recommendedName>
</protein>
<dbReference type="PANTHER" id="PTHR32060">
    <property type="entry name" value="TAIL-SPECIFIC PROTEASE"/>
    <property type="match status" value="1"/>
</dbReference>
<dbReference type="Pfam" id="PF22694">
    <property type="entry name" value="CtpB_N-like"/>
    <property type="match status" value="1"/>
</dbReference>
<dbReference type="FunFam" id="2.30.42.10:FF:000063">
    <property type="entry name" value="Peptidase, S41 family"/>
    <property type="match status" value="1"/>
</dbReference>
<dbReference type="RefSeq" id="WP_239672147.1">
    <property type="nucleotide sequence ID" value="NZ_CP049742.1"/>
</dbReference>
<evidence type="ECO:0000259" key="8">
    <source>
        <dbReference type="PROSITE" id="PS50106"/>
    </source>
</evidence>
<keyword evidence="3 7" id="KW-0378">Hydrolase</keyword>
<dbReference type="Pfam" id="PF03572">
    <property type="entry name" value="Peptidase_S41"/>
    <property type="match status" value="1"/>
</dbReference>
<dbReference type="InterPro" id="IPR004447">
    <property type="entry name" value="Peptidase_S41A"/>
</dbReference>
<dbReference type="Proteomes" id="UP000593626">
    <property type="component" value="Chromosome"/>
</dbReference>
<evidence type="ECO:0000256" key="5">
    <source>
        <dbReference type="ARBA" id="ARBA00051784"/>
    </source>
</evidence>
<dbReference type="SUPFAM" id="SSF47090">
    <property type="entry name" value="PGBD-like"/>
    <property type="match status" value="1"/>
</dbReference>
<organism evidence="9 10">
    <name type="scientific">Mangrovibacillus cuniculi</name>
    <dbReference type="NCBI Taxonomy" id="2593652"/>
    <lineage>
        <taxon>Bacteria</taxon>
        <taxon>Bacillati</taxon>
        <taxon>Bacillota</taxon>
        <taxon>Bacilli</taxon>
        <taxon>Bacillales</taxon>
        <taxon>Bacillaceae</taxon>
        <taxon>Mangrovibacillus</taxon>
    </lineage>
</organism>
<comment type="similarity">
    <text evidence="1 7">Belongs to the peptidase S41A family.</text>
</comment>
<dbReference type="InterPro" id="IPR005151">
    <property type="entry name" value="Tail-specific_protease"/>
</dbReference>
<dbReference type="Pfam" id="PF13180">
    <property type="entry name" value="PDZ_2"/>
    <property type="match status" value="1"/>
</dbReference>
<dbReference type="AlphaFoldDB" id="A0A7S8CCI5"/>
<evidence type="ECO:0000256" key="1">
    <source>
        <dbReference type="ARBA" id="ARBA00009179"/>
    </source>
</evidence>
<dbReference type="PANTHER" id="PTHR32060:SF29">
    <property type="entry name" value="CARBOXY-TERMINAL PROCESSING PROTEASE CTPB"/>
    <property type="match status" value="1"/>
</dbReference>
<dbReference type="InterPro" id="IPR002477">
    <property type="entry name" value="Peptidoglycan-bd-like"/>
</dbReference>
<dbReference type="SMART" id="SM00245">
    <property type="entry name" value="TSPc"/>
    <property type="match status" value="1"/>
</dbReference>
<dbReference type="InterPro" id="IPR001478">
    <property type="entry name" value="PDZ"/>
</dbReference>
<sequence length="484" mass="52623">MHTKTISTIMVCSLLTGSVGAYFGSEWKEKQLTVIETANGVATPINGNITPEQEEKIRQAFSLIHDSYVEEMSDDELVAGAIEGMVQTLNDPYSVYMDAETATRFQQTLQSSFEGIGAEVTVQDGKLVIVSPFKGSPAEKAGLKPLDQILAIDGQSVEGLDLVEATMKIRGEKGSTVQIQIKRKGLANPLTVIVKRDEIPVETVKTEMVTKNEKTYGVIEVSSFSEHTAEDFLTSIADLEAKKVAGIIIDVRGNPGGLLSAVEKMVQPLVTAEKPYLQIQERNGETTGFQSNNAKKKPYPIAVLMDKGSASASEILAAALQEAGGYPLVGETSFGKGTVQQPLELSDKSTIKLTMAKWLTPDGNWIHGKGIKPTVEVQQPAIFHAHLLQLSETLKREMNNEEVLAAQEMLAGLGYEPGRTDGYFSIQTEKAVRDFQVAQNIVVSGQIDKQTAMALEEQVRAEINKQENDLQLAKAVEILEAEGR</sequence>
<dbReference type="InterPro" id="IPR029045">
    <property type="entry name" value="ClpP/crotonase-like_dom_sf"/>
</dbReference>
<dbReference type="Gene3D" id="3.90.226.10">
    <property type="entry name" value="2-enoyl-CoA Hydratase, Chain A, domain 1"/>
    <property type="match status" value="1"/>
</dbReference>
<dbReference type="Gene3D" id="2.30.42.10">
    <property type="match status" value="1"/>
</dbReference>
<keyword evidence="10" id="KW-1185">Reference proteome</keyword>
<dbReference type="CDD" id="cd06782">
    <property type="entry name" value="cpPDZ_CPP-like"/>
    <property type="match status" value="1"/>
</dbReference>
<dbReference type="PROSITE" id="PS50106">
    <property type="entry name" value="PDZ"/>
    <property type="match status" value="1"/>
</dbReference>
<dbReference type="SMART" id="SM00228">
    <property type="entry name" value="PDZ"/>
    <property type="match status" value="1"/>
</dbReference>
<accession>A0A7S8CCI5</accession>
<reference evidence="9 10" key="1">
    <citation type="submission" date="2019-07" db="EMBL/GenBank/DDBJ databases">
        <title>Genome sequence of 2 isolates from Red Sea Mangroves.</title>
        <authorList>
            <person name="Sefrji F."/>
            <person name="Michoud G."/>
            <person name="Merlino G."/>
            <person name="Daffonchio D."/>
        </authorList>
    </citation>
    <scope>NUCLEOTIDE SEQUENCE [LARGE SCALE GENOMIC DNA]</scope>
    <source>
        <strain evidence="9 10">R1DC41</strain>
    </source>
</reference>
<proteinExistence type="inferred from homology"/>
<dbReference type="GO" id="GO:0007165">
    <property type="term" value="P:signal transduction"/>
    <property type="evidence" value="ECO:0007669"/>
    <property type="project" value="TreeGrafter"/>
</dbReference>
<dbReference type="FunFam" id="3.30.750.44:FF:000001">
    <property type="entry name" value="S41 family peptidase"/>
    <property type="match status" value="1"/>
</dbReference>
<dbReference type="KEGG" id="mcui:G8O30_11235"/>